<dbReference type="AlphaFoldDB" id="A0A2J9PQ15"/>
<dbReference type="GO" id="GO:0016747">
    <property type="term" value="F:acyltransferase activity, transferring groups other than amino-acyl groups"/>
    <property type="evidence" value="ECO:0007669"/>
    <property type="project" value="InterPro"/>
</dbReference>
<protein>
    <submittedName>
        <fullName evidence="2">N-acetyltransferase</fullName>
    </submittedName>
</protein>
<dbReference type="InterPro" id="IPR000182">
    <property type="entry name" value="GNAT_dom"/>
</dbReference>
<feature type="domain" description="N-acetyltransferase" evidence="1">
    <location>
        <begin position="8"/>
        <end position="174"/>
    </location>
</feature>
<dbReference type="PANTHER" id="PTHR43415:SF3">
    <property type="entry name" value="GNAT-FAMILY ACETYLTRANSFERASE"/>
    <property type="match status" value="1"/>
</dbReference>
<dbReference type="CDD" id="cd04301">
    <property type="entry name" value="NAT_SF"/>
    <property type="match status" value="1"/>
</dbReference>
<comment type="caution">
    <text evidence="2">The sequence shown here is derived from an EMBL/GenBank/DDBJ whole genome shotgun (WGS) entry which is preliminary data.</text>
</comment>
<name>A0A2J9PQ15_9LACT</name>
<accession>A0A2J9PQ15</accession>
<dbReference type="PANTHER" id="PTHR43415">
    <property type="entry name" value="SPERMIDINE N(1)-ACETYLTRANSFERASE"/>
    <property type="match status" value="1"/>
</dbReference>
<dbReference type="Proteomes" id="UP000192813">
    <property type="component" value="Unassembled WGS sequence"/>
</dbReference>
<dbReference type="Gene3D" id="3.40.630.30">
    <property type="match status" value="1"/>
</dbReference>
<gene>
    <name evidence="2" type="ORF">A6J77_007500</name>
</gene>
<proteinExistence type="predicted"/>
<dbReference type="InterPro" id="IPR016181">
    <property type="entry name" value="Acyl_CoA_acyltransferase"/>
</dbReference>
<dbReference type="EMBL" id="NBTM02000001">
    <property type="protein sequence ID" value="PNL92080.1"/>
    <property type="molecule type" value="Genomic_DNA"/>
</dbReference>
<dbReference type="SUPFAM" id="SSF55729">
    <property type="entry name" value="Acyl-CoA N-acyltransferases (Nat)"/>
    <property type="match status" value="1"/>
</dbReference>
<evidence type="ECO:0000259" key="1">
    <source>
        <dbReference type="PROSITE" id="PS51186"/>
    </source>
</evidence>
<evidence type="ECO:0000313" key="3">
    <source>
        <dbReference type="Proteomes" id="UP000192813"/>
    </source>
</evidence>
<dbReference type="PROSITE" id="PS51186">
    <property type="entry name" value="GNAT"/>
    <property type="match status" value="1"/>
</dbReference>
<organism evidence="2 3">
    <name type="scientific">Aerococcus viridans</name>
    <dbReference type="NCBI Taxonomy" id="1377"/>
    <lineage>
        <taxon>Bacteria</taxon>
        <taxon>Bacillati</taxon>
        <taxon>Bacillota</taxon>
        <taxon>Bacilli</taxon>
        <taxon>Lactobacillales</taxon>
        <taxon>Aerococcaceae</taxon>
        <taxon>Aerococcus</taxon>
    </lineage>
</organism>
<dbReference type="Pfam" id="PF00583">
    <property type="entry name" value="Acetyltransf_1"/>
    <property type="match status" value="1"/>
</dbReference>
<sequence length="179" mass="20254">MKKEQLEITLADAMPKDAKALLDFYKEVGSETDFLSFGEEGLGINQEQETRYLKSLQEALNNRVLIARLGDDIIGVASIGAEQYAKVAHMGELGISILRRFWGLGLSRVMMEDMIDWATENDILRYLRLEVSKDNLRAISLYEKFGFEEIGVTPKGMYHDDAFHDLVMMGLAVENQDQA</sequence>
<dbReference type="RefSeq" id="WP_083069590.1">
    <property type="nucleotide sequence ID" value="NZ_JALXKY010000002.1"/>
</dbReference>
<evidence type="ECO:0000313" key="2">
    <source>
        <dbReference type="EMBL" id="PNL92080.1"/>
    </source>
</evidence>
<reference evidence="3" key="1">
    <citation type="submission" date="2017-12" db="EMBL/GenBank/DDBJ databases">
        <title>FDA dAtabase for Regulatory Grade micrObial Sequences (FDA-ARGOS): Supporting development and validation of Infectious Disease Dx tests.</title>
        <authorList>
            <person name="Hoffmann M."/>
            <person name="Allard M."/>
            <person name="Evans P."/>
            <person name="Brown E."/>
            <person name="Tallon L."/>
            <person name="Sadzewicz L."/>
            <person name="Sengamalay N."/>
            <person name="Ott S."/>
            <person name="Godinez A."/>
            <person name="Nagaraj S."/>
            <person name="Vavikolanu K."/>
            <person name="Aluvathingal J."/>
            <person name="Nadendla S."/>
            <person name="Sichtig H."/>
        </authorList>
    </citation>
    <scope>NUCLEOTIDE SEQUENCE [LARGE SCALE GENOMIC DNA]</scope>
    <source>
        <strain evidence="3">FDAARGOS_249</strain>
    </source>
</reference>
<keyword evidence="2" id="KW-0808">Transferase</keyword>